<dbReference type="Pfam" id="PF20431">
    <property type="entry name" value="E_motif"/>
    <property type="match status" value="1"/>
</dbReference>
<dbReference type="EMBL" id="JADFTS010000006">
    <property type="protein sequence ID" value="KAF9600431.1"/>
    <property type="molecule type" value="Genomic_DNA"/>
</dbReference>
<evidence type="ECO:0000313" key="5">
    <source>
        <dbReference type="Proteomes" id="UP000631114"/>
    </source>
</evidence>
<proteinExistence type="inferred from homology"/>
<dbReference type="NCBIfam" id="TIGR00756">
    <property type="entry name" value="PPR"/>
    <property type="match status" value="7"/>
</dbReference>
<evidence type="ECO:0000256" key="2">
    <source>
        <dbReference type="ARBA" id="ARBA00061659"/>
    </source>
</evidence>
<reference evidence="4 5" key="1">
    <citation type="submission" date="2020-10" db="EMBL/GenBank/DDBJ databases">
        <title>The Coptis chinensis genome and diversification of protoberbering-type alkaloids.</title>
        <authorList>
            <person name="Wang B."/>
            <person name="Shu S."/>
            <person name="Song C."/>
            <person name="Liu Y."/>
        </authorList>
    </citation>
    <scope>NUCLEOTIDE SEQUENCE [LARGE SCALE GENOMIC DNA]</scope>
    <source>
        <strain evidence="4">HL-2020</strain>
        <tissue evidence="4">Leaf</tissue>
    </source>
</reference>
<feature type="repeat" description="PPR" evidence="3">
    <location>
        <begin position="244"/>
        <end position="274"/>
    </location>
</feature>
<dbReference type="InterPro" id="IPR002885">
    <property type="entry name" value="PPR_rpt"/>
</dbReference>
<keyword evidence="1" id="KW-0677">Repeat</keyword>
<protein>
    <recommendedName>
        <fullName evidence="6">Pentatricopeptide repeat-containing protein</fullName>
    </recommendedName>
</protein>
<evidence type="ECO:0000256" key="1">
    <source>
        <dbReference type="ARBA" id="ARBA00022737"/>
    </source>
</evidence>
<feature type="repeat" description="PPR" evidence="3">
    <location>
        <begin position="275"/>
        <end position="309"/>
    </location>
</feature>
<comment type="caution">
    <text evidence="4">The sequence shown here is derived from an EMBL/GenBank/DDBJ whole genome shotgun (WGS) entry which is preliminary data.</text>
</comment>
<name>A0A835LUY5_9MAGN</name>
<dbReference type="Pfam" id="PF01535">
    <property type="entry name" value="PPR"/>
    <property type="match status" value="10"/>
</dbReference>
<sequence length="597" mass="66666">MPVRDVVSWNLIISGYVSCRGKGYIEEGRLLFDQMLERDLVTWNTMISGYARNGMMDDALELFSRMPERNVISWNAMVTGFLQNGDVFKAIEFFEKMPVRDGASLSALVSGLIQNGKLDEAGDVLGKSGNVSNGGVDLVHAFNTLIAGYGASGRVDEARDLFDRIPMCPLHGRKEENCFVRNVVSWNSMIMCYVKAGDLVSAQKLFNEMDERDIISWNTMIGGYAHVSDMEAASNLFNKLPDPDAQTWNSMMSGYAQIGNLGIARDFFYKMPEKSLVSWNSMIAGYEQNRDYEEAVELFCQMQVEGVKPDKHTLSSILGACAGLASLYHGMLMHQLVTKSVNADTPIYNSLITMYSRCGAIAQARSVFSEMESERDVVSWNAIIGGYAYQGHAIEALMLYREMKRLKVRPSHITFVSVLNACAHAGLVDEGRRQFMSMVSDFGIEPHVEHFASLVDIVGRHGHLEEAMDVINSMPVAPDRAVWGALLGACRVHNNVDLAEMAAKELMRLEPDSSAPYVLLYNMHVDAGRWDDAVEIRMMMERNGIRKQPGHSWIDLNNKVNVFVASDRSHPLASEIHALTESFDQIVKDLDLIKSIF</sequence>
<gene>
    <name evidence="4" type="ORF">IFM89_009346</name>
</gene>
<dbReference type="PROSITE" id="PS51375">
    <property type="entry name" value="PPR"/>
    <property type="match status" value="8"/>
</dbReference>
<dbReference type="GO" id="GO:0003723">
    <property type="term" value="F:RNA binding"/>
    <property type="evidence" value="ECO:0007669"/>
    <property type="project" value="InterPro"/>
</dbReference>
<dbReference type="GO" id="GO:0009451">
    <property type="term" value="P:RNA modification"/>
    <property type="evidence" value="ECO:0007669"/>
    <property type="project" value="InterPro"/>
</dbReference>
<dbReference type="InterPro" id="IPR011990">
    <property type="entry name" value="TPR-like_helical_dom_sf"/>
</dbReference>
<keyword evidence="5" id="KW-1185">Reference proteome</keyword>
<evidence type="ECO:0008006" key="6">
    <source>
        <dbReference type="Google" id="ProtNLM"/>
    </source>
</evidence>
<accession>A0A835LUY5</accession>
<evidence type="ECO:0000313" key="4">
    <source>
        <dbReference type="EMBL" id="KAF9600431.1"/>
    </source>
</evidence>
<feature type="repeat" description="PPR" evidence="3">
    <location>
        <begin position="344"/>
        <end position="374"/>
    </location>
</feature>
<feature type="repeat" description="PPR" evidence="3">
    <location>
        <begin position="376"/>
        <end position="410"/>
    </location>
</feature>
<dbReference type="PANTHER" id="PTHR47926">
    <property type="entry name" value="PENTATRICOPEPTIDE REPEAT-CONTAINING PROTEIN"/>
    <property type="match status" value="1"/>
</dbReference>
<dbReference type="Pfam" id="PF13041">
    <property type="entry name" value="PPR_2"/>
    <property type="match status" value="2"/>
</dbReference>
<dbReference type="PANTHER" id="PTHR47926:SF468">
    <property type="entry name" value="PENTATRICOPEPTIDE REPEAT-CONTAINING PROTEIN"/>
    <property type="match status" value="1"/>
</dbReference>
<dbReference type="AlphaFoldDB" id="A0A835LUY5"/>
<comment type="similarity">
    <text evidence="2">Belongs to the PPR family. PCMP-E subfamily.</text>
</comment>
<feature type="repeat" description="PPR" evidence="3">
    <location>
        <begin position="39"/>
        <end position="73"/>
    </location>
</feature>
<dbReference type="Proteomes" id="UP000631114">
    <property type="component" value="Unassembled WGS sequence"/>
</dbReference>
<evidence type="ECO:0000256" key="3">
    <source>
        <dbReference type="PROSITE-ProRule" id="PRU00708"/>
    </source>
</evidence>
<dbReference type="Gene3D" id="1.25.40.10">
    <property type="entry name" value="Tetratricopeptide repeat domain"/>
    <property type="match status" value="5"/>
</dbReference>
<feature type="repeat" description="PPR" evidence="3">
    <location>
        <begin position="411"/>
        <end position="446"/>
    </location>
</feature>
<dbReference type="FunFam" id="1.25.40.10:FF:000031">
    <property type="entry name" value="Pentatricopeptide repeat-containing protein mitochondrial"/>
    <property type="match status" value="1"/>
</dbReference>
<feature type="repeat" description="PPR" evidence="3">
    <location>
        <begin position="182"/>
        <end position="216"/>
    </location>
</feature>
<dbReference type="FunFam" id="1.25.40.10:FF:000280">
    <property type="entry name" value="Pentatricopeptide repeat-containing protein"/>
    <property type="match status" value="1"/>
</dbReference>
<dbReference type="OrthoDB" id="185373at2759"/>
<dbReference type="InterPro" id="IPR046960">
    <property type="entry name" value="PPR_At4g14850-like_plant"/>
</dbReference>
<dbReference type="InterPro" id="IPR046848">
    <property type="entry name" value="E_motif"/>
</dbReference>
<feature type="repeat" description="PPR" evidence="3">
    <location>
        <begin position="5"/>
        <end position="38"/>
    </location>
</feature>
<organism evidence="4 5">
    <name type="scientific">Coptis chinensis</name>
    <dbReference type="NCBI Taxonomy" id="261450"/>
    <lineage>
        <taxon>Eukaryota</taxon>
        <taxon>Viridiplantae</taxon>
        <taxon>Streptophyta</taxon>
        <taxon>Embryophyta</taxon>
        <taxon>Tracheophyta</taxon>
        <taxon>Spermatophyta</taxon>
        <taxon>Magnoliopsida</taxon>
        <taxon>Ranunculales</taxon>
        <taxon>Ranunculaceae</taxon>
        <taxon>Coptidoideae</taxon>
        <taxon>Coptis</taxon>
    </lineage>
</organism>